<dbReference type="EMBL" id="ASPP01007265">
    <property type="protein sequence ID" value="ETO27421.1"/>
    <property type="molecule type" value="Genomic_DNA"/>
</dbReference>
<accession>X6NN73</accession>
<proteinExistence type="predicted"/>
<feature type="compositionally biased region" description="Acidic residues" evidence="1">
    <location>
        <begin position="140"/>
        <end position="149"/>
    </location>
</feature>
<feature type="compositionally biased region" description="Basic residues" evidence="1">
    <location>
        <begin position="42"/>
        <end position="58"/>
    </location>
</feature>
<feature type="compositionally biased region" description="Basic and acidic residues" evidence="1">
    <location>
        <begin position="87"/>
        <end position="101"/>
    </location>
</feature>
<name>X6NN73_RETFI</name>
<feature type="non-terminal residue" evidence="2">
    <location>
        <position position="1"/>
    </location>
</feature>
<organism evidence="2 3">
    <name type="scientific">Reticulomyxa filosa</name>
    <dbReference type="NCBI Taxonomy" id="46433"/>
    <lineage>
        <taxon>Eukaryota</taxon>
        <taxon>Sar</taxon>
        <taxon>Rhizaria</taxon>
        <taxon>Retaria</taxon>
        <taxon>Foraminifera</taxon>
        <taxon>Monothalamids</taxon>
        <taxon>Reticulomyxidae</taxon>
        <taxon>Reticulomyxa</taxon>
    </lineage>
</organism>
<comment type="caution">
    <text evidence="2">The sequence shown here is derived from an EMBL/GenBank/DDBJ whole genome shotgun (WGS) entry which is preliminary data.</text>
</comment>
<feature type="region of interest" description="Disordered" evidence="1">
    <location>
        <begin position="130"/>
        <end position="149"/>
    </location>
</feature>
<dbReference type="AlphaFoldDB" id="X6NN73"/>
<keyword evidence="3" id="KW-1185">Reference proteome</keyword>
<dbReference type="Proteomes" id="UP000023152">
    <property type="component" value="Unassembled WGS sequence"/>
</dbReference>
<evidence type="ECO:0000256" key="1">
    <source>
        <dbReference type="SAM" id="MobiDB-lite"/>
    </source>
</evidence>
<evidence type="ECO:0000313" key="2">
    <source>
        <dbReference type="EMBL" id="ETO27421.1"/>
    </source>
</evidence>
<evidence type="ECO:0000313" key="3">
    <source>
        <dbReference type="Proteomes" id="UP000023152"/>
    </source>
</evidence>
<gene>
    <name evidence="2" type="ORF">RFI_09712</name>
</gene>
<protein>
    <submittedName>
        <fullName evidence="2">Uncharacterized protein</fullName>
    </submittedName>
</protein>
<feature type="compositionally biased region" description="Basic and acidic residues" evidence="1">
    <location>
        <begin position="20"/>
        <end position="31"/>
    </location>
</feature>
<feature type="compositionally biased region" description="Low complexity" evidence="1">
    <location>
        <begin position="59"/>
        <end position="69"/>
    </location>
</feature>
<reference evidence="2 3" key="1">
    <citation type="journal article" date="2013" name="Curr. Biol.">
        <title>The Genome of the Foraminiferan Reticulomyxa filosa.</title>
        <authorList>
            <person name="Glockner G."/>
            <person name="Hulsmann N."/>
            <person name="Schleicher M."/>
            <person name="Noegel A.A."/>
            <person name="Eichinger L."/>
            <person name="Gallinger C."/>
            <person name="Pawlowski J."/>
            <person name="Sierra R."/>
            <person name="Euteneuer U."/>
            <person name="Pillet L."/>
            <person name="Moustafa A."/>
            <person name="Platzer M."/>
            <person name="Groth M."/>
            <person name="Szafranski K."/>
            <person name="Schliwa M."/>
        </authorList>
    </citation>
    <scope>NUCLEOTIDE SEQUENCE [LARGE SCALE GENOMIC DNA]</scope>
</reference>
<feature type="region of interest" description="Disordered" evidence="1">
    <location>
        <begin position="1"/>
        <end position="105"/>
    </location>
</feature>
<sequence>KKKKKNPTKTDEEGIEANDWGDKKKLEREQMSDDNTENGNKSKSKSKSKSKTKSRNTKKNTGTNNTSNKTKNEHHEATRSSTVAASKRSDTISDTHSDTKTTKVTHRTFETLSISVTSEDGTVFTLVDRSSNPLLPLAAENEEESEQDQ</sequence>